<name>A0A2S7ISR2_9BACT</name>
<accession>A0A2S7ISR2</accession>
<dbReference type="Proteomes" id="UP000239590">
    <property type="component" value="Unassembled WGS sequence"/>
</dbReference>
<dbReference type="EMBL" id="PTRA01000001">
    <property type="protein sequence ID" value="PQA60719.1"/>
    <property type="molecule type" value="Genomic_DNA"/>
</dbReference>
<proteinExistence type="predicted"/>
<dbReference type="RefSeq" id="WP_104713296.1">
    <property type="nucleotide sequence ID" value="NZ_PTRA01000001.1"/>
</dbReference>
<gene>
    <name evidence="1" type="ORF">C5O19_14205</name>
</gene>
<evidence type="ECO:0000313" key="1">
    <source>
        <dbReference type="EMBL" id="PQA60719.1"/>
    </source>
</evidence>
<dbReference type="OrthoDB" id="675448at2"/>
<reference evidence="2" key="1">
    <citation type="submission" date="2018-02" db="EMBL/GenBank/DDBJ databases">
        <title>Genome sequencing of Solimonas sp. HR-BB.</title>
        <authorList>
            <person name="Lee Y."/>
            <person name="Jeon C.O."/>
        </authorList>
    </citation>
    <scope>NUCLEOTIDE SEQUENCE [LARGE SCALE GENOMIC DNA]</scope>
    <source>
        <strain evidence="2">HR-U</strain>
    </source>
</reference>
<organism evidence="1 2">
    <name type="scientific">Siphonobacter curvatus</name>
    <dbReference type="NCBI Taxonomy" id="2094562"/>
    <lineage>
        <taxon>Bacteria</taxon>
        <taxon>Pseudomonadati</taxon>
        <taxon>Bacteroidota</taxon>
        <taxon>Cytophagia</taxon>
        <taxon>Cytophagales</taxon>
        <taxon>Cytophagaceae</taxon>
        <taxon>Siphonobacter</taxon>
    </lineage>
</organism>
<comment type="caution">
    <text evidence="1">The sequence shown here is derived from an EMBL/GenBank/DDBJ whole genome shotgun (WGS) entry which is preliminary data.</text>
</comment>
<evidence type="ECO:0000313" key="2">
    <source>
        <dbReference type="Proteomes" id="UP000239590"/>
    </source>
</evidence>
<sequence length="92" mass="10503">MDKLAKFELMEKIVRELDDLRNSQTAVLKKIGQIEVENIELNDKSLENGVSDLFTKMSETLDSVTAVHTEFSDRTDQFRKDNNLVPAEDTLS</sequence>
<keyword evidence="2" id="KW-1185">Reference proteome</keyword>
<dbReference type="AlphaFoldDB" id="A0A2S7ISR2"/>
<protein>
    <submittedName>
        <fullName evidence="1">Uncharacterized protein</fullName>
    </submittedName>
</protein>